<dbReference type="SMART" id="SM01021">
    <property type="entry name" value="Bac_rhodopsin"/>
    <property type="match status" value="1"/>
</dbReference>
<feature type="transmembrane region" description="Helical" evidence="6">
    <location>
        <begin position="156"/>
        <end position="174"/>
    </location>
</feature>
<keyword evidence="4 6" id="KW-1133">Transmembrane helix</keyword>
<organism evidence="7 8">
    <name type="scientific">Fusarium heterosporum</name>
    <dbReference type="NCBI Taxonomy" id="42747"/>
    <lineage>
        <taxon>Eukaryota</taxon>
        <taxon>Fungi</taxon>
        <taxon>Dikarya</taxon>
        <taxon>Ascomycota</taxon>
        <taxon>Pezizomycotina</taxon>
        <taxon>Sordariomycetes</taxon>
        <taxon>Hypocreomycetidae</taxon>
        <taxon>Hypocreales</taxon>
        <taxon>Nectriaceae</taxon>
        <taxon>Fusarium</taxon>
        <taxon>Fusarium heterosporum species complex</taxon>
    </lineage>
</organism>
<dbReference type="Pfam" id="PF01036">
    <property type="entry name" value="Bac_rhodopsin"/>
    <property type="match status" value="1"/>
</dbReference>
<dbReference type="PANTHER" id="PTHR28286">
    <property type="match status" value="1"/>
</dbReference>
<comment type="caution">
    <text evidence="7">The sequence shown here is derived from an EMBL/GenBank/DDBJ whole genome shotgun (WGS) entry which is preliminary data.</text>
</comment>
<feature type="transmembrane region" description="Helical" evidence="6">
    <location>
        <begin position="190"/>
        <end position="211"/>
    </location>
</feature>
<protein>
    <submittedName>
        <fullName evidence="7">YRO2-like plasma membrane protein</fullName>
    </submittedName>
</protein>
<keyword evidence="3 6" id="KW-0812">Transmembrane</keyword>
<evidence type="ECO:0000256" key="4">
    <source>
        <dbReference type="ARBA" id="ARBA00022989"/>
    </source>
</evidence>
<dbReference type="AlphaFoldDB" id="A0A8H5WG96"/>
<dbReference type="CDD" id="cd15239">
    <property type="entry name" value="7tm_YRO2_fungal-like"/>
    <property type="match status" value="1"/>
</dbReference>
<evidence type="ECO:0000313" key="8">
    <source>
        <dbReference type="Proteomes" id="UP000567885"/>
    </source>
</evidence>
<name>A0A8H5WG96_FUSHE</name>
<evidence type="ECO:0000313" key="7">
    <source>
        <dbReference type="EMBL" id="KAF5661502.1"/>
    </source>
</evidence>
<evidence type="ECO:0000256" key="5">
    <source>
        <dbReference type="ARBA" id="ARBA00023136"/>
    </source>
</evidence>
<evidence type="ECO:0000256" key="2">
    <source>
        <dbReference type="ARBA" id="ARBA00008130"/>
    </source>
</evidence>
<dbReference type="OrthoDB" id="536545at2759"/>
<gene>
    <name evidence="7" type="ORF">FHETE_8418</name>
</gene>
<dbReference type="Proteomes" id="UP000567885">
    <property type="component" value="Unassembled WGS sequence"/>
</dbReference>
<feature type="transmembrane region" description="Helical" evidence="6">
    <location>
        <begin position="30"/>
        <end position="48"/>
    </location>
</feature>
<dbReference type="PRINTS" id="PR00251">
    <property type="entry name" value="BACTRLOPSIN"/>
</dbReference>
<dbReference type="SUPFAM" id="SSF81321">
    <property type="entry name" value="Family A G protein-coupled receptor-like"/>
    <property type="match status" value="1"/>
</dbReference>
<evidence type="ECO:0000256" key="3">
    <source>
        <dbReference type="ARBA" id="ARBA00022692"/>
    </source>
</evidence>
<comment type="similarity">
    <text evidence="2">Belongs to the archaeal/bacterial/fungal opsin family.</text>
</comment>
<dbReference type="EMBL" id="JAAGWQ010000179">
    <property type="protein sequence ID" value="KAF5661502.1"/>
    <property type="molecule type" value="Genomic_DNA"/>
</dbReference>
<dbReference type="InterPro" id="IPR043476">
    <property type="entry name" value="Yro2-like_7TM"/>
</dbReference>
<dbReference type="GO" id="GO:0005886">
    <property type="term" value="C:plasma membrane"/>
    <property type="evidence" value="ECO:0007669"/>
    <property type="project" value="TreeGrafter"/>
</dbReference>
<comment type="subcellular location">
    <subcellularLocation>
        <location evidence="1">Membrane</location>
        <topology evidence="1">Multi-pass membrane protein</topology>
    </subcellularLocation>
</comment>
<feature type="transmembrane region" description="Helical" evidence="6">
    <location>
        <begin position="60"/>
        <end position="85"/>
    </location>
</feature>
<sequence length="292" mass="32765">MSDLFTRSNDALDVNPQTGDARLSTAGSDWLWAVTALYIVSFLTYFFLSFKPRHNERIFHYLFTIALFVGSIAYFSMASGLGYSVIATQLNRGRAVSYEIFFAKYIYWVVSWPVALLALGLMSGVSWATIVFNIFLSWIWIISYLCSAYTRTSYKWGFFAFGTFAWLLLAYQTLHPGRNSASRVGLSRDYMLLAGWLNLLWIMYPVAFGLSDGGNRIGVTQSLVFFGVLDVLMIPGLAFAFMILSRRWDYGALNLHFTQYGRVHSGNGVFPEKRALGAAGTTHHPDNATAAV</sequence>
<feature type="transmembrane region" description="Helical" evidence="6">
    <location>
        <begin position="105"/>
        <end position="123"/>
    </location>
</feature>
<proteinExistence type="inferred from homology"/>
<evidence type="ECO:0000256" key="1">
    <source>
        <dbReference type="ARBA" id="ARBA00004141"/>
    </source>
</evidence>
<dbReference type="GO" id="GO:0005783">
    <property type="term" value="C:endoplasmic reticulum"/>
    <property type="evidence" value="ECO:0007669"/>
    <property type="project" value="TreeGrafter"/>
</dbReference>
<keyword evidence="5 6" id="KW-0472">Membrane</keyword>
<reference evidence="7 8" key="1">
    <citation type="submission" date="2020-05" db="EMBL/GenBank/DDBJ databases">
        <title>Identification and distribution of gene clusters putatively required for synthesis of sphingolipid metabolism inhibitors in phylogenetically diverse species of the filamentous fungus Fusarium.</title>
        <authorList>
            <person name="Kim H.-S."/>
            <person name="Busman M."/>
            <person name="Brown D.W."/>
            <person name="Divon H."/>
            <person name="Uhlig S."/>
            <person name="Proctor R.H."/>
        </authorList>
    </citation>
    <scope>NUCLEOTIDE SEQUENCE [LARGE SCALE GENOMIC DNA]</scope>
    <source>
        <strain evidence="7 8">NRRL 20693</strain>
    </source>
</reference>
<dbReference type="PANTHER" id="PTHR28286:SF1">
    <property type="entry name" value="30 KDA HEAT SHOCK PROTEIN-RELATED"/>
    <property type="match status" value="1"/>
</dbReference>
<dbReference type="InterPro" id="IPR001425">
    <property type="entry name" value="Arc/bac/fun_rhodopsins"/>
</dbReference>
<feature type="transmembrane region" description="Helical" evidence="6">
    <location>
        <begin position="130"/>
        <end position="150"/>
    </location>
</feature>
<accession>A0A8H5WG96</accession>
<dbReference type="Gene3D" id="1.20.1070.10">
    <property type="entry name" value="Rhodopsin 7-helix transmembrane proteins"/>
    <property type="match status" value="1"/>
</dbReference>
<evidence type="ECO:0000256" key="6">
    <source>
        <dbReference type="SAM" id="Phobius"/>
    </source>
</evidence>
<keyword evidence="8" id="KW-1185">Reference proteome</keyword>
<feature type="transmembrane region" description="Helical" evidence="6">
    <location>
        <begin position="223"/>
        <end position="244"/>
    </location>
</feature>